<evidence type="ECO:0000256" key="1">
    <source>
        <dbReference type="ARBA" id="ARBA00023125"/>
    </source>
</evidence>
<dbReference type="PRINTS" id="PR00455">
    <property type="entry name" value="HTHTETR"/>
</dbReference>
<feature type="DNA-binding region" description="H-T-H motif" evidence="2">
    <location>
        <begin position="36"/>
        <end position="55"/>
    </location>
</feature>
<comment type="caution">
    <text evidence="4">The sequence shown here is derived from an EMBL/GenBank/DDBJ whole genome shotgun (WGS) entry which is preliminary data.</text>
</comment>
<dbReference type="Gene3D" id="1.10.357.10">
    <property type="entry name" value="Tetracycline Repressor, domain 2"/>
    <property type="match status" value="1"/>
</dbReference>
<dbReference type="Proteomes" id="UP001407405">
    <property type="component" value="Unassembled WGS sequence"/>
</dbReference>
<sequence>MPRNKSQNQQIRDERREQILSQALMLFAKRGLAATKITDIADASAISQGLMYHYFSSKEAIFVELISRAFDRLSQACRWLEEQPMPPLEKITFALTELLKLLDQDEDAARYHLLIAQATASDAIPDEAKAIILRENTFPYESISRIMAAGQQEGTIKQYDADQLALIFWTSINGLAIYKAVHGTKYLAPNVEILVGMFQSNHL</sequence>
<dbReference type="InterPro" id="IPR050624">
    <property type="entry name" value="HTH-type_Tx_Regulator"/>
</dbReference>
<feature type="domain" description="HTH tetR-type" evidence="3">
    <location>
        <begin position="13"/>
        <end position="73"/>
    </location>
</feature>
<dbReference type="InterPro" id="IPR036271">
    <property type="entry name" value="Tet_transcr_reg_TetR-rel_C_sf"/>
</dbReference>
<dbReference type="SUPFAM" id="SSF48498">
    <property type="entry name" value="Tetracyclin repressor-like, C-terminal domain"/>
    <property type="match status" value="1"/>
</dbReference>
<evidence type="ECO:0000256" key="2">
    <source>
        <dbReference type="PROSITE-ProRule" id="PRU00335"/>
    </source>
</evidence>
<reference evidence="4 5" key="1">
    <citation type="submission" date="2024-04" db="EMBL/GenBank/DDBJ databases">
        <title>Genome sequencing and metabolic network reconstruction of aminoacids and betaine degradation by Anoxynatronum sibiricum.</title>
        <authorList>
            <person name="Detkova E.N."/>
            <person name="Boltjanskaja Y.V."/>
            <person name="Mardanov A.V."/>
            <person name="Kevbrin V."/>
        </authorList>
    </citation>
    <scope>NUCLEOTIDE SEQUENCE [LARGE SCALE GENOMIC DNA]</scope>
    <source>
        <strain evidence="4 5">Z-7981</strain>
    </source>
</reference>
<evidence type="ECO:0000259" key="3">
    <source>
        <dbReference type="PROSITE" id="PS50977"/>
    </source>
</evidence>
<dbReference type="PROSITE" id="PS50977">
    <property type="entry name" value="HTH_TETR_2"/>
    <property type="match status" value="1"/>
</dbReference>
<dbReference type="InterPro" id="IPR009057">
    <property type="entry name" value="Homeodomain-like_sf"/>
</dbReference>
<gene>
    <name evidence="4" type="ORF">AAIG11_00295</name>
</gene>
<evidence type="ECO:0000313" key="5">
    <source>
        <dbReference type="Proteomes" id="UP001407405"/>
    </source>
</evidence>
<dbReference type="RefSeq" id="WP_343184285.1">
    <property type="nucleotide sequence ID" value="NZ_JBCITM010000001.1"/>
</dbReference>
<accession>A0ABU9VNZ9</accession>
<keyword evidence="1 2" id="KW-0238">DNA-binding</keyword>
<dbReference type="Pfam" id="PF00440">
    <property type="entry name" value="TetR_N"/>
    <property type="match status" value="1"/>
</dbReference>
<protein>
    <submittedName>
        <fullName evidence="4">TetR/AcrR family transcriptional regulator</fullName>
    </submittedName>
</protein>
<dbReference type="InterPro" id="IPR001647">
    <property type="entry name" value="HTH_TetR"/>
</dbReference>
<dbReference type="PANTHER" id="PTHR43479:SF11">
    <property type="entry name" value="ACREF_ENVCD OPERON REPRESSOR-RELATED"/>
    <property type="match status" value="1"/>
</dbReference>
<keyword evidence="5" id="KW-1185">Reference proteome</keyword>
<dbReference type="PANTHER" id="PTHR43479">
    <property type="entry name" value="ACREF/ENVCD OPERON REPRESSOR-RELATED"/>
    <property type="match status" value="1"/>
</dbReference>
<proteinExistence type="predicted"/>
<evidence type="ECO:0000313" key="4">
    <source>
        <dbReference type="EMBL" id="MEN1758898.1"/>
    </source>
</evidence>
<dbReference type="SUPFAM" id="SSF46689">
    <property type="entry name" value="Homeodomain-like"/>
    <property type="match status" value="1"/>
</dbReference>
<organism evidence="4 5">
    <name type="scientific">Anoxynatronum sibiricum</name>
    <dbReference type="NCBI Taxonomy" id="210623"/>
    <lineage>
        <taxon>Bacteria</taxon>
        <taxon>Bacillati</taxon>
        <taxon>Bacillota</taxon>
        <taxon>Clostridia</taxon>
        <taxon>Eubacteriales</taxon>
        <taxon>Clostridiaceae</taxon>
        <taxon>Anoxynatronum</taxon>
    </lineage>
</organism>
<name>A0ABU9VNZ9_9CLOT</name>
<dbReference type="EMBL" id="JBCITM010000001">
    <property type="protein sequence ID" value="MEN1758898.1"/>
    <property type="molecule type" value="Genomic_DNA"/>
</dbReference>